<dbReference type="GO" id="GO:0003729">
    <property type="term" value="F:mRNA binding"/>
    <property type="evidence" value="ECO:0007669"/>
    <property type="project" value="InterPro"/>
</dbReference>
<evidence type="ECO:0000256" key="1">
    <source>
        <dbReference type="ARBA" id="ARBA00006620"/>
    </source>
</evidence>
<keyword evidence="7" id="KW-0346">Stress response</keyword>
<evidence type="ECO:0000256" key="4">
    <source>
        <dbReference type="ARBA" id="ARBA00022759"/>
    </source>
</evidence>
<dbReference type="Proteomes" id="UP000886047">
    <property type="component" value="Unassembled WGS sequence"/>
</dbReference>
<dbReference type="InterPro" id="IPR038570">
    <property type="entry name" value="HicA_sf"/>
</dbReference>
<dbReference type="InterPro" id="IPR012933">
    <property type="entry name" value="HicA_mRNA_interferase"/>
</dbReference>
<keyword evidence="4" id="KW-0255">Endonuclease</keyword>
<keyword evidence="6" id="KW-0694">RNA-binding</keyword>
<evidence type="ECO:0000256" key="6">
    <source>
        <dbReference type="ARBA" id="ARBA00022884"/>
    </source>
</evidence>
<comment type="caution">
    <text evidence="8">The sequence shown here is derived from an EMBL/GenBank/DDBJ whole genome shotgun (WGS) entry which is preliminary data.</text>
</comment>
<dbReference type="GO" id="GO:0016787">
    <property type="term" value="F:hydrolase activity"/>
    <property type="evidence" value="ECO:0007669"/>
    <property type="project" value="UniProtKB-KW"/>
</dbReference>
<evidence type="ECO:0000256" key="2">
    <source>
        <dbReference type="ARBA" id="ARBA00022649"/>
    </source>
</evidence>
<organism evidence="8">
    <name type="scientific">Mariniphaga anaerophila</name>
    <dbReference type="NCBI Taxonomy" id="1484053"/>
    <lineage>
        <taxon>Bacteria</taxon>
        <taxon>Pseudomonadati</taxon>
        <taxon>Bacteroidota</taxon>
        <taxon>Bacteroidia</taxon>
        <taxon>Marinilabiliales</taxon>
        <taxon>Prolixibacteraceae</taxon>
        <taxon>Mariniphaga</taxon>
    </lineage>
</organism>
<name>A0A831LTL6_9BACT</name>
<dbReference type="GO" id="GO:0004519">
    <property type="term" value="F:endonuclease activity"/>
    <property type="evidence" value="ECO:0007669"/>
    <property type="project" value="UniProtKB-KW"/>
</dbReference>
<keyword evidence="3" id="KW-0540">Nuclease</keyword>
<sequence>MKCSELFRLLKKDGWYPVSQKGSHVKMKHDQKEGIIIFPNHGSQ</sequence>
<dbReference type="EMBL" id="DSDK01000306">
    <property type="protein sequence ID" value="HDR51055.1"/>
    <property type="molecule type" value="Genomic_DNA"/>
</dbReference>
<evidence type="ECO:0000313" key="8">
    <source>
        <dbReference type="EMBL" id="HDR51055.1"/>
    </source>
</evidence>
<keyword evidence="5" id="KW-0378">Hydrolase</keyword>
<evidence type="ECO:0000256" key="5">
    <source>
        <dbReference type="ARBA" id="ARBA00022801"/>
    </source>
</evidence>
<proteinExistence type="inferred from homology"/>
<reference evidence="8" key="1">
    <citation type="journal article" date="2020" name="mSystems">
        <title>Genome- and Community-Level Interaction Insights into Carbon Utilization and Element Cycling Functions of Hydrothermarchaeota in Hydrothermal Sediment.</title>
        <authorList>
            <person name="Zhou Z."/>
            <person name="Liu Y."/>
            <person name="Xu W."/>
            <person name="Pan J."/>
            <person name="Luo Z.H."/>
            <person name="Li M."/>
        </authorList>
    </citation>
    <scope>NUCLEOTIDE SEQUENCE [LARGE SCALE GENOMIC DNA]</scope>
    <source>
        <strain evidence="8">SpSt-1217</strain>
    </source>
</reference>
<dbReference type="Gene3D" id="3.30.920.30">
    <property type="entry name" value="Hypothetical protein"/>
    <property type="match status" value="1"/>
</dbReference>
<dbReference type="SUPFAM" id="SSF54786">
    <property type="entry name" value="YcfA/nrd intein domain"/>
    <property type="match status" value="1"/>
</dbReference>
<dbReference type="AlphaFoldDB" id="A0A831LTL6"/>
<protein>
    <submittedName>
        <fullName evidence="8">Type II toxin-antitoxin system HicA family toxin</fullName>
    </submittedName>
</protein>
<evidence type="ECO:0000256" key="3">
    <source>
        <dbReference type="ARBA" id="ARBA00022722"/>
    </source>
</evidence>
<evidence type="ECO:0000256" key="7">
    <source>
        <dbReference type="ARBA" id="ARBA00023016"/>
    </source>
</evidence>
<keyword evidence="2" id="KW-1277">Toxin-antitoxin system</keyword>
<comment type="similarity">
    <text evidence="1">Belongs to the HicA mRNA interferase family.</text>
</comment>
<dbReference type="Pfam" id="PF07927">
    <property type="entry name" value="HicA_toxin"/>
    <property type="match status" value="1"/>
</dbReference>
<accession>A0A831LTL6</accession>
<gene>
    <name evidence="8" type="ORF">ENN90_05450</name>
</gene>